<dbReference type="GO" id="GO:0005525">
    <property type="term" value="F:GTP binding"/>
    <property type="evidence" value="ECO:0007669"/>
    <property type="project" value="UniProtKB-UniRule"/>
</dbReference>
<name>A0A9P6AWC7_9AGAM</name>
<dbReference type="InterPro" id="IPR039397">
    <property type="entry name" value="RagA/B"/>
</dbReference>
<dbReference type="EMBL" id="MU128978">
    <property type="protein sequence ID" value="KAF9513029.1"/>
    <property type="molecule type" value="Genomic_DNA"/>
</dbReference>
<evidence type="ECO:0000313" key="6">
    <source>
        <dbReference type="Proteomes" id="UP000886523"/>
    </source>
</evidence>
<keyword evidence="2 4" id="KW-0547">Nucleotide-binding</keyword>
<dbReference type="GO" id="GO:0003924">
    <property type="term" value="F:GTPase activity"/>
    <property type="evidence" value="ECO:0007669"/>
    <property type="project" value="UniProtKB-UniRule"/>
</dbReference>
<dbReference type="InterPro" id="IPR027417">
    <property type="entry name" value="P-loop_NTPase"/>
</dbReference>
<dbReference type="GO" id="GO:0000329">
    <property type="term" value="C:fungal-type vacuole membrane"/>
    <property type="evidence" value="ECO:0007669"/>
    <property type="project" value="TreeGrafter"/>
</dbReference>
<dbReference type="GO" id="GO:1904263">
    <property type="term" value="P:positive regulation of TORC1 signaling"/>
    <property type="evidence" value="ECO:0007669"/>
    <property type="project" value="TreeGrafter"/>
</dbReference>
<comment type="similarity">
    <text evidence="1 4">Belongs to the GTR/RAG GTP-binding protein family.</text>
</comment>
<evidence type="ECO:0000256" key="4">
    <source>
        <dbReference type="RuleBase" id="RU367014"/>
    </source>
</evidence>
<keyword evidence="6" id="KW-1185">Reference proteome</keyword>
<comment type="function">
    <text evidence="4">GTPase involved in activation of the TORC1 signaling pathway, which promotes growth and represses autophagy in nutrient-rich conditions.</text>
</comment>
<dbReference type="Pfam" id="PF04670">
    <property type="entry name" value="Gtr1_RagA"/>
    <property type="match status" value="1"/>
</dbReference>
<organism evidence="5 6">
    <name type="scientific">Hydnum rufescens UP504</name>
    <dbReference type="NCBI Taxonomy" id="1448309"/>
    <lineage>
        <taxon>Eukaryota</taxon>
        <taxon>Fungi</taxon>
        <taxon>Dikarya</taxon>
        <taxon>Basidiomycota</taxon>
        <taxon>Agaricomycotina</taxon>
        <taxon>Agaricomycetes</taxon>
        <taxon>Cantharellales</taxon>
        <taxon>Hydnaceae</taxon>
        <taxon>Hydnum</taxon>
    </lineage>
</organism>
<dbReference type="GO" id="GO:0005634">
    <property type="term" value="C:nucleus"/>
    <property type="evidence" value="ECO:0007669"/>
    <property type="project" value="TreeGrafter"/>
</dbReference>
<dbReference type="GO" id="GO:0009267">
    <property type="term" value="P:cellular response to starvation"/>
    <property type="evidence" value="ECO:0007669"/>
    <property type="project" value="TreeGrafter"/>
</dbReference>
<dbReference type="PANTHER" id="PTHR11259">
    <property type="entry name" value="RAS-RELATED GTP BINDING RAG/GTR YEAST"/>
    <property type="match status" value="1"/>
</dbReference>
<sequence>MKKKVLLMGNHDTGSGKTSMRSIIFSNNLASATSRFGATIDVEMNHVRFLGSLVLNLWDCGGQETFLDSYLASQRNTIFRDVGVLIYVFDVETRDFERDISYYIECLDACRKNSPEADIFVLIHKMDLVTGGKRERTRAFELKKRELDKYSGSTPIKMFGTSIWDETLYKAWSRIVHTLIPNAPLLSSHLTSFAKICSAIEIVLFERTTFLIIARSGTSTGDLDDVIPPEAGPDSDPNVINPERFEKVSQLIKAFKVSCSRMQEQFHSMEIRFPNYTAVLELMTTNTYVMAIVADPNVQTATLRLNIRLARERFEELQAGSAG</sequence>
<evidence type="ECO:0000313" key="5">
    <source>
        <dbReference type="EMBL" id="KAF9513029.1"/>
    </source>
</evidence>
<dbReference type="CDD" id="cd11384">
    <property type="entry name" value="RagA_like"/>
    <property type="match status" value="1"/>
</dbReference>
<dbReference type="SUPFAM" id="SSF52540">
    <property type="entry name" value="P-loop containing nucleoside triphosphate hydrolases"/>
    <property type="match status" value="1"/>
</dbReference>
<dbReference type="InterPro" id="IPR006762">
    <property type="entry name" value="Gtr1_RagA"/>
</dbReference>
<dbReference type="FunFam" id="3.40.50.300:FF:000488">
    <property type="entry name" value="Small monomeric GTPase (Gtr1)"/>
    <property type="match status" value="1"/>
</dbReference>
<protein>
    <recommendedName>
        <fullName evidence="4">GTP-binding protein</fullName>
    </recommendedName>
</protein>
<gene>
    <name evidence="5" type="ORF">BS47DRAFT_1376822</name>
</gene>
<comment type="caution">
    <text evidence="5">The sequence shown here is derived from an EMBL/GenBank/DDBJ whole genome shotgun (WGS) entry which is preliminary data.</text>
</comment>
<dbReference type="GO" id="GO:0010507">
    <property type="term" value="P:negative regulation of autophagy"/>
    <property type="evidence" value="ECO:0007669"/>
    <property type="project" value="TreeGrafter"/>
</dbReference>
<comment type="subunit">
    <text evidence="4">Component of the GSE complex.</text>
</comment>
<evidence type="ECO:0000256" key="1">
    <source>
        <dbReference type="ARBA" id="ARBA00007756"/>
    </source>
</evidence>
<dbReference type="AlphaFoldDB" id="A0A9P6AWC7"/>
<keyword evidence="3 4" id="KW-0342">GTP-binding</keyword>
<dbReference type="PANTHER" id="PTHR11259:SF1">
    <property type="entry name" value="RAS-RELATED GTP-BINDING PROTEIN"/>
    <property type="match status" value="1"/>
</dbReference>
<dbReference type="Proteomes" id="UP000886523">
    <property type="component" value="Unassembled WGS sequence"/>
</dbReference>
<dbReference type="GO" id="GO:1990131">
    <property type="term" value="C:Gtr1-Gtr2 GTPase complex"/>
    <property type="evidence" value="ECO:0007669"/>
    <property type="project" value="UniProtKB-UniRule"/>
</dbReference>
<proteinExistence type="inferred from homology"/>
<accession>A0A9P6AWC7</accession>
<evidence type="ECO:0000256" key="3">
    <source>
        <dbReference type="ARBA" id="ARBA00023134"/>
    </source>
</evidence>
<evidence type="ECO:0000256" key="2">
    <source>
        <dbReference type="ARBA" id="ARBA00022741"/>
    </source>
</evidence>
<dbReference type="Gene3D" id="3.40.50.300">
    <property type="entry name" value="P-loop containing nucleotide triphosphate hydrolases"/>
    <property type="match status" value="1"/>
</dbReference>
<reference evidence="5" key="1">
    <citation type="journal article" date="2020" name="Nat. Commun.">
        <title>Large-scale genome sequencing of mycorrhizal fungi provides insights into the early evolution of symbiotic traits.</title>
        <authorList>
            <person name="Miyauchi S."/>
            <person name="Kiss E."/>
            <person name="Kuo A."/>
            <person name="Drula E."/>
            <person name="Kohler A."/>
            <person name="Sanchez-Garcia M."/>
            <person name="Morin E."/>
            <person name="Andreopoulos B."/>
            <person name="Barry K.W."/>
            <person name="Bonito G."/>
            <person name="Buee M."/>
            <person name="Carver A."/>
            <person name="Chen C."/>
            <person name="Cichocki N."/>
            <person name="Clum A."/>
            <person name="Culley D."/>
            <person name="Crous P.W."/>
            <person name="Fauchery L."/>
            <person name="Girlanda M."/>
            <person name="Hayes R.D."/>
            <person name="Keri Z."/>
            <person name="LaButti K."/>
            <person name="Lipzen A."/>
            <person name="Lombard V."/>
            <person name="Magnuson J."/>
            <person name="Maillard F."/>
            <person name="Murat C."/>
            <person name="Nolan M."/>
            <person name="Ohm R.A."/>
            <person name="Pangilinan J."/>
            <person name="Pereira M.F."/>
            <person name="Perotto S."/>
            <person name="Peter M."/>
            <person name="Pfister S."/>
            <person name="Riley R."/>
            <person name="Sitrit Y."/>
            <person name="Stielow J.B."/>
            <person name="Szollosi G."/>
            <person name="Zifcakova L."/>
            <person name="Stursova M."/>
            <person name="Spatafora J.W."/>
            <person name="Tedersoo L."/>
            <person name="Vaario L.M."/>
            <person name="Yamada A."/>
            <person name="Yan M."/>
            <person name="Wang P."/>
            <person name="Xu J."/>
            <person name="Bruns T."/>
            <person name="Baldrian P."/>
            <person name="Vilgalys R."/>
            <person name="Dunand C."/>
            <person name="Henrissat B."/>
            <person name="Grigoriev I.V."/>
            <person name="Hibbett D."/>
            <person name="Nagy L.G."/>
            <person name="Martin F.M."/>
        </authorList>
    </citation>
    <scope>NUCLEOTIDE SEQUENCE</scope>
    <source>
        <strain evidence="5">UP504</strain>
    </source>
</reference>
<dbReference type="Gene3D" id="3.30.450.190">
    <property type="match status" value="1"/>
</dbReference>
<dbReference type="OrthoDB" id="10020193at2759"/>